<keyword evidence="5 9" id="KW-0269">Exonuclease</keyword>
<dbReference type="Pfam" id="PF17768">
    <property type="entry name" value="RecJ_OB"/>
    <property type="match status" value="1"/>
</dbReference>
<dbReference type="InterPro" id="IPR001667">
    <property type="entry name" value="DDH_dom"/>
</dbReference>
<dbReference type="InterPro" id="IPR003156">
    <property type="entry name" value="DHHA1_dom"/>
</dbReference>
<dbReference type="InterPro" id="IPR051673">
    <property type="entry name" value="SSDNA_exonuclease_RecJ"/>
</dbReference>
<keyword evidence="3" id="KW-0540">Nuclease</keyword>
<dbReference type="GO" id="GO:0006281">
    <property type="term" value="P:DNA repair"/>
    <property type="evidence" value="ECO:0007669"/>
    <property type="project" value="InterPro"/>
</dbReference>
<feature type="domain" description="DHHA1" evidence="7">
    <location>
        <begin position="374"/>
        <end position="464"/>
    </location>
</feature>
<proteinExistence type="inferred from homology"/>
<dbReference type="InterPro" id="IPR041122">
    <property type="entry name" value="RecJ_OB"/>
</dbReference>
<evidence type="ECO:0000256" key="5">
    <source>
        <dbReference type="ARBA" id="ARBA00022839"/>
    </source>
</evidence>
<dbReference type="STRING" id="356660.SAMN05444336_102504"/>
<dbReference type="OrthoDB" id="9809852at2"/>
<evidence type="ECO:0000259" key="6">
    <source>
        <dbReference type="Pfam" id="PF01368"/>
    </source>
</evidence>
<feature type="domain" description="DDH" evidence="6">
    <location>
        <begin position="104"/>
        <end position="255"/>
    </location>
</feature>
<reference evidence="9 10" key="1">
    <citation type="submission" date="2016-10" db="EMBL/GenBank/DDBJ databases">
        <authorList>
            <person name="de Groot N.N."/>
        </authorList>
    </citation>
    <scope>NUCLEOTIDE SEQUENCE [LARGE SCALE GENOMIC DNA]</scope>
    <source>
        <strain evidence="9 10">DSM 17890</strain>
    </source>
</reference>
<comment type="similarity">
    <text evidence="1">Belongs to the RecJ family.</text>
</comment>
<keyword evidence="4" id="KW-0378">Hydrolase</keyword>
<dbReference type="PANTHER" id="PTHR30255">
    <property type="entry name" value="SINGLE-STRANDED-DNA-SPECIFIC EXONUCLEASE RECJ"/>
    <property type="match status" value="1"/>
</dbReference>
<dbReference type="NCBIfam" id="TIGR00644">
    <property type="entry name" value="recJ"/>
    <property type="match status" value="1"/>
</dbReference>
<name>A0A1H2WUT7_9RHOB</name>
<dbReference type="InterPro" id="IPR038763">
    <property type="entry name" value="DHH_sf"/>
</dbReference>
<evidence type="ECO:0000256" key="3">
    <source>
        <dbReference type="ARBA" id="ARBA00022722"/>
    </source>
</evidence>
<accession>A0A1H2WUT7</accession>
<dbReference type="Gene3D" id="3.10.310.30">
    <property type="match status" value="1"/>
</dbReference>
<dbReference type="Pfam" id="PF01368">
    <property type="entry name" value="DHH"/>
    <property type="match status" value="1"/>
</dbReference>
<dbReference type="EMBL" id="FNMZ01000002">
    <property type="protein sequence ID" value="SDW84335.1"/>
    <property type="molecule type" value="Genomic_DNA"/>
</dbReference>
<organism evidence="9 10">
    <name type="scientific">Albimonas donghaensis</name>
    <dbReference type="NCBI Taxonomy" id="356660"/>
    <lineage>
        <taxon>Bacteria</taxon>
        <taxon>Pseudomonadati</taxon>
        <taxon>Pseudomonadota</taxon>
        <taxon>Alphaproteobacteria</taxon>
        <taxon>Rhodobacterales</taxon>
        <taxon>Paracoccaceae</taxon>
        <taxon>Albimonas</taxon>
    </lineage>
</organism>
<dbReference type="Pfam" id="PF02272">
    <property type="entry name" value="DHHA1"/>
    <property type="match status" value="1"/>
</dbReference>
<dbReference type="GO" id="GO:0003676">
    <property type="term" value="F:nucleic acid binding"/>
    <property type="evidence" value="ECO:0007669"/>
    <property type="project" value="InterPro"/>
</dbReference>
<evidence type="ECO:0000313" key="9">
    <source>
        <dbReference type="EMBL" id="SDW84335.1"/>
    </source>
</evidence>
<evidence type="ECO:0000256" key="4">
    <source>
        <dbReference type="ARBA" id="ARBA00022801"/>
    </source>
</evidence>
<gene>
    <name evidence="9" type="ORF">SAMN05444336_102504</name>
</gene>
<evidence type="ECO:0000259" key="7">
    <source>
        <dbReference type="Pfam" id="PF02272"/>
    </source>
</evidence>
<dbReference type="RefSeq" id="WP_092680737.1">
    <property type="nucleotide sequence ID" value="NZ_FNMZ01000002.1"/>
</dbReference>
<dbReference type="AlphaFoldDB" id="A0A1H2WUT7"/>
<protein>
    <recommendedName>
        <fullName evidence="2">Single-stranded-DNA-specific exonuclease RecJ</fullName>
    </recommendedName>
</protein>
<feature type="domain" description="RecJ OB" evidence="8">
    <location>
        <begin position="481"/>
        <end position="589"/>
    </location>
</feature>
<dbReference type="Proteomes" id="UP000199118">
    <property type="component" value="Unassembled WGS sequence"/>
</dbReference>
<evidence type="ECO:0000256" key="2">
    <source>
        <dbReference type="ARBA" id="ARBA00019841"/>
    </source>
</evidence>
<evidence type="ECO:0000259" key="8">
    <source>
        <dbReference type="Pfam" id="PF17768"/>
    </source>
</evidence>
<dbReference type="PANTHER" id="PTHR30255:SF2">
    <property type="entry name" value="SINGLE-STRANDED-DNA-SPECIFIC EXONUCLEASE RECJ"/>
    <property type="match status" value="1"/>
</dbReference>
<dbReference type="SUPFAM" id="SSF64182">
    <property type="entry name" value="DHH phosphoesterases"/>
    <property type="match status" value="1"/>
</dbReference>
<keyword evidence="10" id="KW-1185">Reference proteome</keyword>
<dbReference type="GO" id="GO:0008409">
    <property type="term" value="F:5'-3' exonuclease activity"/>
    <property type="evidence" value="ECO:0007669"/>
    <property type="project" value="InterPro"/>
</dbReference>
<evidence type="ECO:0000313" key="10">
    <source>
        <dbReference type="Proteomes" id="UP000199118"/>
    </source>
</evidence>
<dbReference type="Gene3D" id="3.90.1640.30">
    <property type="match status" value="1"/>
</dbReference>
<evidence type="ECO:0000256" key="1">
    <source>
        <dbReference type="ARBA" id="ARBA00005915"/>
    </source>
</evidence>
<dbReference type="GO" id="GO:0006310">
    <property type="term" value="P:DNA recombination"/>
    <property type="evidence" value="ECO:0007669"/>
    <property type="project" value="InterPro"/>
</dbReference>
<dbReference type="InterPro" id="IPR004610">
    <property type="entry name" value="RecJ"/>
</dbReference>
<sequence length="594" mass="61223">MTLPASAPPPAAGPAFLGVERSALGRRWVGPAPEVERLGLAIAQRLGAPEVVGRVLAARGVAIEEAEAYLSPTLRDLMPDPSTLRDMDAAAERLVAAVEKRERVALFGDYDVDGAASTALLLRWLRAQGLDAEVHIPDRIAEGYGPNIPAMTRLGKAADLVICLDCGTLAHDPIAAARAMGADVMVVDHHMGGDTLPDAMAVVNPNRQDESGAQGALCAAGVAFLLLVAANRLLRARGLPEPGLMGLLDLVALATVADVAPLTGLNRALVRQGLTVMARRGRPGLVALGDVARLTSAPSAYHLGFMFGPRINAGGRVGTADLGVRLLACDDPEEAAALAARLDALNGERRQVEADVLASAIAQAEKRGADGPLVWAAGEGWHPGVVGIVAARLKERFDRPAVVIALNGETGSGSARSVPGVDLGADVAALAREGLILKGGGHKMAAGLTVAREGVAPAMARLAERLSRQGAGTGGPEDLRIDGAVAPGGATPELCEMLDAAGPWGQSAPAPRFALAGVRVSHAKPMGETHLRLTLTGAGGRVDAAAFRVADSPLWPLLTASAGAPLHVAGRLEIDDWGGRRRVRLRIEDAAEAR</sequence>